<keyword evidence="3" id="KW-1185">Reference proteome</keyword>
<gene>
    <name evidence="2" type="primary">CCDC64</name>
    <name evidence="2" type="ORF">EYF80_014330</name>
</gene>
<dbReference type="OrthoDB" id="9451547at2759"/>
<sequence length="128" mass="14600">MNVFRRNTNLTESRVSEVEMKFAFVVKLRSITHTSCDDALNDDLIELEQGRHALRLKLEGSQAQWESQVSELERDARELSAEVERLSAALGEAERGQSRARLEDAELTQRLREQLDAANVALRHGNHM</sequence>
<proteinExistence type="predicted"/>
<evidence type="ECO:0000256" key="1">
    <source>
        <dbReference type="SAM" id="Coils"/>
    </source>
</evidence>
<accession>A0A4Z2IBY8</accession>
<dbReference type="EMBL" id="SRLO01000103">
    <property type="protein sequence ID" value="TNN75518.1"/>
    <property type="molecule type" value="Genomic_DNA"/>
</dbReference>
<dbReference type="Proteomes" id="UP000314294">
    <property type="component" value="Unassembled WGS sequence"/>
</dbReference>
<evidence type="ECO:0000313" key="2">
    <source>
        <dbReference type="EMBL" id="TNN75518.1"/>
    </source>
</evidence>
<dbReference type="AlphaFoldDB" id="A0A4Z2IBY8"/>
<name>A0A4Z2IBY8_9TELE</name>
<organism evidence="2 3">
    <name type="scientific">Liparis tanakae</name>
    <name type="common">Tanaka's snailfish</name>
    <dbReference type="NCBI Taxonomy" id="230148"/>
    <lineage>
        <taxon>Eukaryota</taxon>
        <taxon>Metazoa</taxon>
        <taxon>Chordata</taxon>
        <taxon>Craniata</taxon>
        <taxon>Vertebrata</taxon>
        <taxon>Euteleostomi</taxon>
        <taxon>Actinopterygii</taxon>
        <taxon>Neopterygii</taxon>
        <taxon>Teleostei</taxon>
        <taxon>Neoteleostei</taxon>
        <taxon>Acanthomorphata</taxon>
        <taxon>Eupercaria</taxon>
        <taxon>Perciformes</taxon>
        <taxon>Cottioidei</taxon>
        <taxon>Cottales</taxon>
        <taxon>Liparidae</taxon>
        <taxon>Liparis</taxon>
    </lineage>
</organism>
<comment type="caution">
    <text evidence="2">The sequence shown here is derived from an EMBL/GenBank/DDBJ whole genome shotgun (WGS) entry which is preliminary data.</text>
</comment>
<feature type="coiled-coil region" evidence="1">
    <location>
        <begin position="62"/>
        <end position="96"/>
    </location>
</feature>
<protein>
    <submittedName>
        <fullName evidence="2">Bicaudal D-related protein 1</fullName>
    </submittedName>
</protein>
<reference evidence="2 3" key="1">
    <citation type="submission" date="2019-03" db="EMBL/GenBank/DDBJ databases">
        <title>First draft genome of Liparis tanakae, snailfish: a comprehensive survey of snailfish specific genes.</title>
        <authorList>
            <person name="Kim W."/>
            <person name="Song I."/>
            <person name="Jeong J.-H."/>
            <person name="Kim D."/>
            <person name="Kim S."/>
            <person name="Ryu S."/>
            <person name="Song J.Y."/>
            <person name="Lee S.K."/>
        </authorList>
    </citation>
    <scope>NUCLEOTIDE SEQUENCE [LARGE SCALE GENOMIC DNA]</scope>
    <source>
        <tissue evidence="2">Muscle</tissue>
    </source>
</reference>
<evidence type="ECO:0000313" key="3">
    <source>
        <dbReference type="Proteomes" id="UP000314294"/>
    </source>
</evidence>
<keyword evidence="1" id="KW-0175">Coiled coil</keyword>